<evidence type="ECO:0000313" key="2">
    <source>
        <dbReference type="Proteomes" id="UP001303473"/>
    </source>
</evidence>
<evidence type="ECO:0000313" key="1">
    <source>
        <dbReference type="EMBL" id="KAK3936019.1"/>
    </source>
</evidence>
<accession>A0AAN6S0K4</accession>
<organism evidence="1 2">
    <name type="scientific">Diplogelasinospora grovesii</name>
    <dbReference type="NCBI Taxonomy" id="303347"/>
    <lineage>
        <taxon>Eukaryota</taxon>
        <taxon>Fungi</taxon>
        <taxon>Dikarya</taxon>
        <taxon>Ascomycota</taxon>
        <taxon>Pezizomycotina</taxon>
        <taxon>Sordariomycetes</taxon>
        <taxon>Sordariomycetidae</taxon>
        <taxon>Sordariales</taxon>
        <taxon>Diplogelasinosporaceae</taxon>
        <taxon>Diplogelasinospora</taxon>
    </lineage>
</organism>
<dbReference type="AlphaFoldDB" id="A0AAN6S0K4"/>
<name>A0AAN6S0K4_9PEZI</name>
<dbReference type="EMBL" id="MU853897">
    <property type="protein sequence ID" value="KAK3936019.1"/>
    <property type="molecule type" value="Genomic_DNA"/>
</dbReference>
<gene>
    <name evidence="1" type="ORF">QBC46DRAFT_270497</name>
</gene>
<comment type="caution">
    <text evidence="1">The sequence shown here is derived from an EMBL/GenBank/DDBJ whole genome shotgun (WGS) entry which is preliminary data.</text>
</comment>
<dbReference type="Proteomes" id="UP001303473">
    <property type="component" value="Unassembled WGS sequence"/>
</dbReference>
<reference evidence="2" key="1">
    <citation type="journal article" date="2023" name="Mol. Phylogenet. Evol.">
        <title>Genome-scale phylogeny and comparative genomics of the fungal order Sordariales.</title>
        <authorList>
            <person name="Hensen N."/>
            <person name="Bonometti L."/>
            <person name="Westerberg I."/>
            <person name="Brannstrom I.O."/>
            <person name="Guillou S."/>
            <person name="Cros-Aarteil S."/>
            <person name="Calhoun S."/>
            <person name="Haridas S."/>
            <person name="Kuo A."/>
            <person name="Mondo S."/>
            <person name="Pangilinan J."/>
            <person name="Riley R."/>
            <person name="LaButti K."/>
            <person name="Andreopoulos B."/>
            <person name="Lipzen A."/>
            <person name="Chen C."/>
            <person name="Yan M."/>
            <person name="Daum C."/>
            <person name="Ng V."/>
            <person name="Clum A."/>
            <person name="Steindorff A."/>
            <person name="Ohm R.A."/>
            <person name="Martin F."/>
            <person name="Silar P."/>
            <person name="Natvig D.O."/>
            <person name="Lalanne C."/>
            <person name="Gautier V."/>
            <person name="Ament-Velasquez S.L."/>
            <person name="Kruys A."/>
            <person name="Hutchinson M.I."/>
            <person name="Powell A.J."/>
            <person name="Barry K."/>
            <person name="Miller A.N."/>
            <person name="Grigoriev I.V."/>
            <person name="Debuchy R."/>
            <person name="Gladieux P."/>
            <person name="Hiltunen Thoren M."/>
            <person name="Johannesson H."/>
        </authorList>
    </citation>
    <scope>NUCLEOTIDE SEQUENCE [LARGE SCALE GENOMIC DNA]</scope>
    <source>
        <strain evidence="2">CBS 340.73</strain>
    </source>
</reference>
<protein>
    <submittedName>
        <fullName evidence="1">Uncharacterized protein</fullName>
    </submittedName>
</protein>
<proteinExistence type="predicted"/>
<keyword evidence="2" id="KW-1185">Reference proteome</keyword>
<sequence>DHEAGSPGRKACIAHRGADRLELSFGAVPVVIFDVKPNWALFFIVIVASGDDMKRISVGWVVL</sequence>
<feature type="non-terminal residue" evidence="1">
    <location>
        <position position="1"/>
    </location>
</feature>